<comment type="caution">
    <text evidence="3">The sequence shown here is derived from an EMBL/GenBank/DDBJ whole genome shotgun (WGS) entry which is preliminary data.</text>
</comment>
<evidence type="ECO:0000256" key="1">
    <source>
        <dbReference type="ARBA" id="ARBA00022801"/>
    </source>
</evidence>
<keyword evidence="1" id="KW-0378">Hydrolase</keyword>
<dbReference type="AlphaFoldDB" id="A0A8S1KKD2"/>
<protein>
    <recommendedName>
        <fullName evidence="2">CMP/dCMP-type deaminase domain-containing protein</fullName>
    </recommendedName>
</protein>
<dbReference type="GO" id="GO:0002100">
    <property type="term" value="P:tRNA wobble adenosine to inosine editing"/>
    <property type="evidence" value="ECO:0007669"/>
    <property type="project" value="InterPro"/>
</dbReference>
<keyword evidence="4" id="KW-1185">Reference proteome</keyword>
<dbReference type="GO" id="GO:0046872">
    <property type="term" value="F:metal ion binding"/>
    <property type="evidence" value="ECO:0007669"/>
    <property type="project" value="UniProtKB-KW"/>
</dbReference>
<dbReference type="EMBL" id="CAJJDM010000017">
    <property type="protein sequence ID" value="CAD8053312.1"/>
    <property type="molecule type" value="Genomic_DNA"/>
</dbReference>
<name>A0A8S1KKD2_PARPR</name>
<organism evidence="3 4">
    <name type="scientific">Paramecium primaurelia</name>
    <dbReference type="NCBI Taxonomy" id="5886"/>
    <lineage>
        <taxon>Eukaryota</taxon>
        <taxon>Sar</taxon>
        <taxon>Alveolata</taxon>
        <taxon>Ciliophora</taxon>
        <taxon>Intramacronucleata</taxon>
        <taxon>Oligohymenophorea</taxon>
        <taxon>Peniculida</taxon>
        <taxon>Parameciidae</taxon>
        <taxon>Paramecium</taxon>
    </lineage>
</organism>
<reference evidence="3" key="1">
    <citation type="submission" date="2021-01" db="EMBL/GenBank/DDBJ databases">
        <authorList>
            <consortium name="Genoscope - CEA"/>
            <person name="William W."/>
        </authorList>
    </citation>
    <scope>NUCLEOTIDE SEQUENCE</scope>
</reference>
<dbReference type="PANTHER" id="PTHR11079">
    <property type="entry name" value="CYTOSINE DEAMINASE FAMILY MEMBER"/>
    <property type="match status" value="1"/>
</dbReference>
<dbReference type="GO" id="GO:0052717">
    <property type="term" value="F:tRNA-specific adenosine-34 deaminase activity"/>
    <property type="evidence" value="ECO:0007669"/>
    <property type="project" value="TreeGrafter"/>
</dbReference>
<gene>
    <name evidence="3" type="ORF">PPRIM_AZ9-3.1.T0200265</name>
</gene>
<accession>A0A8S1KKD2</accession>
<dbReference type="CDD" id="cd01285">
    <property type="entry name" value="nucleoside_deaminase"/>
    <property type="match status" value="1"/>
</dbReference>
<dbReference type="PROSITE" id="PS51747">
    <property type="entry name" value="CYT_DCMP_DEAMINASES_2"/>
    <property type="match status" value="1"/>
</dbReference>
<feature type="domain" description="CMP/dCMP-type deaminase" evidence="2">
    <location>
        <begin position="6"/>
        <end position="115"/>
    </location>
</feature>
<dbReference type="InterPro" id="IPR002125">
    <property type="entry name" value="CMP_dCMP_dom"/>
</dbReference>
<dbReference type="PANTHER" id="PTHR11079:SF149">
    <property type="entry name" value="TRNA-SPECIFIC ADENOSINE DEAMINASE 2"/>
    <property type="match status" value="1"/>
</dbReference>
<evidence type="ECO:0000313" key="3">
    <source>
        <dbReference type="EMBL" id="CAD8053312.1"/>
    </source>
</evidence>
<evidence type="ECO:0000313" key="4">
    <source>
        <dbReference type="Proteomes" id="UP000688137"/>
    </source>
</evidence>
<sequence>MELQKEDILKYMKLALEQAELGRQNKEVPVGCVIINRNDGKIIEKAYNNTNKSKNATQHCEIICINRMNRDLEDCILFVTCEPCIMCAQALNYIKIHSVYYGCNNSRFGGNGTVLQLNKYPSFGGYLEYDCMKILQDFYEEGNENIEEQFRHRKKQKQ</sequence>
<proteinExistence type="predicted"/>
<dbReference type="Proteomes" id="UP000688137">
    <property type="component" value="Unassembled WGS sequence"/>
</dbReference>
<dbReference type="OMA" id="PCQMCAG"/>
<dbReference type="Pfam" id="PF00383">
    <property type="entry name" value="dCMP_cyt_deam_1"/>
    <property type="match status" value="1"/>
</dbReference>
<evidence type="ECO:0000259" key="2">
    <source>
        <dbReference type="PROSITE" id="PS51747"/>
    </source>
</evidence>